<evidence type="ECO:0000313" key="2">
    <source>
        <dbReference type="EMBL" id="KAG8462487.1"/>
    </source>
</evidence>
<feature type="region of interest" description="Disordered" evidence="1">
    <location>
        <begin position="345"/>
        <end position="366"/>
    </location>
</feature>
<comment type="caution">
    <text evidence="2">The sequence shown here is derived from an EMBL/GenBank/DDBJ whole genome shotgun (WGS) entry which is preliminary data.</text>
</comment>
<dbReference type="AlphaFoldDB" id="A0A8J6C5B9"/>
<sequence length="504" mass="54364">MLSVNDYINVPRARAHVGAGAALLARRHGRPPPRSARGLAPPRMHDVPPTAPPVDAEYYHDLENKRMYEKLVLPQFATWSTEKIASELERKMREHADPARVMIRSLGVSSGGSQNRVTVKSFCVVCIKMGIVITEPQARLALEAKGLPVDGSLTIGDVLAAFIPRPHEDTMLADRAAAQAAYRPARPNLVQAFSKRVSTQELAHELVKKLQASSSADSKLLMDISNSLRQSALAGSGAPTSTHAVGHDLLVALFRRYGMDCTEEQAREIWRMYNLPTSCSIADFCDAFLDSNRNHVMHARFKQPPPTSPRVQFPPSLGRAHQAALAAQADADAARAAAVAASKHAKLHSALSPRRAEADARRAAVSRANRERREHLAQTAALFAPPPPPQAAPPAVPSLRLAAKARPIPPAALLSPRRLVAHTSPVEVNPRMPAAVRDELLQAYSLAMRVTPATPAHAADAHADSALLVPKPPSHPQPPRPLSGAHATSPHATVNFRADARTPR</sequence>
<protein>
    <submittedName>
        <fullName evidence="2">Uncharacterized protein</fullName>
    </submittedName>
</protein>
<feature type="compositionally biased region" description="Pro residues" evidence="1">
    <location>
        <begin position="470"/>
        <end position="481"/>
    </location>
</feature>
<accession>A0A8J6C5B9</accession>
<feature type="region of interest" description="Disordered" evidence="1">
    <location>
        <begin position="464"/>
        <end position="504"/>
    </location>
</feature>
<dbReference type="PANTHER" id="PTHR48125:SF10">
    <property type="entry name" value="OS12G0136300 PROTEIN"/>
    <property type="match status" value="1"/>
</dbReference>
<dbReference type="PANTHER" id="PTHR48125">
    <property type="entry name" value="LP07818P1"/>
    <property type="match status" value="1"/>
</dbReference>
<evidence type="ECO:0000256" key="1">
    <source>
        <dbReference type="SAM" id="MobiDB-lite"/>
    </source>
</evidence>
<feature type="compositionally biased region" description="Basic and acidic residues" evidence="1">
    <location>
        <begin position="354"/>
        <end position="366"/>
    </location>
</feature>
<gene>
    <name evidence="2" type="ORF">KFE25_010312</name>
</gene>
<dbReference type="OrthoDB" id="10535461at2759"/>
<evidence type="ECO:0000313" key="3">
    <source>
        <dbReference type="Proteomes" id="UP000751190"/>
    </source>
</evidence>
<organism evidence="2 3">
    <name type="scientific">Diacronema lutheri</name>
    <name type="common">Unicellular marine alga</name>
    <name type="synonym">Monochrysis lutheri</name>
    <dbReference type="NCBI Taxonomy" id="2081491"/>
    <lineage>
        <taxon>Eukaryota</taxon>
        <taxon>Haptista</taxon>
        <taxon>Haptophyta</taxon>
        <taxon>Pavlovophyceae</taxon>
        <taxon>Pavlovales</taxon>
        <taxon>Pavlovaceae</taxon>
        <taxon>Diacronema</taxon>
    </lineage>
</organism>
<reference evidence="2" key="1">
    <citation type="submission" date="2021-05" db="EMBL/GenBank/DDBJ databases">
        <title>The genome of the haptophyte Pavlova lutheri (Diacronema luteri, Pavlovales) - a model for lipid biosynthesis in eukaryotic algae.</title>
        <authorList>
            <person name="Hulatt C.J."/>
            <person name="Posewitz M.C."/>
        </authorList>
    </citation>
    <scope>NUCLEOTIDE SEQUENCE</scope>
    <source>
        <strain evidence="2">NIVA-4/92</strain>
    </source>
</reference>
<keyword evidence="3" id="KW-1185">Reference proteome</keyword>
<proteinExistence type="predicted"/>
<dbReference type="Proteomes" id="UP000751190">
    <property type="component" value="Unassembled WGS sequence"/>
</dbReference>
<name>A0A8J6C5B9_DIALT</name>
<dbReference type="EMBL" id="JAGTXO010000020">
    <property type="protein sequence ID" value="KAG8462487.1"/>
    <property type="molecule type" value="Genomic_DNA"/>
</dbReference>
<feature type="region of interest" description="Disordered" evidence="1">
    <location>
        <begin position="24"/>
        <end position="51"/>
    </location>
</feature>